<accession>A0ABW5UEE4</accession>
<evidence type="ECO:0000313" key="4">
    <source>
        <dbReference type="Proteomes" id="UP001597418"/>
    </source>
</evidence>
<dbReference type="PROSITE" id="PS51257">
    <property type="entry name" value="PROKAR_LIPOPROTEIN"/>
    <property type="match status" value="1"/>
</dbReference>
<feature type="chain" id="PRO_5047423638" evidence="2">
    <location>
        <begin position="22"/>
        <end position="67"/>
    </location>
</feature>
<protein>
    <submittedName>
        <fullName evidence="3">Uncharacterized protein</fullName>
    </submittedName>
</protein>
<reference evidence="4" key="1">
    <citation type="journal article" date="2019" name="Int. J. Syst. Evol. Microbiol.">
        <title>The Global Catalogue of Microorganisms (GCM) 10K type strain sequencing project: providing services to taxonomists for standard genome sequencing and annotation.</title>
        <authorList>
            <consortium name="The Broad Institute Genomics Platform"/>
            <consortium name="The Broad Institute Genome Sequencing Center for Infectious Disease"/>
            <person name="Wu L."/>
            <person name="Ma J."/>
        </authorList>
    </citation>
    <scope>NUCLEOTIDE SEQUENCE [LARGE SCALE GENOMIC DNA]</scope>
    <source>
        <strain evidence="4">KCTC 42247</strain>
    </source>
</reference>
<feature type="signal peptide" evidence="2">
    <location>
        <begin position="1"/>
        <end position="21"/>
    </location>
</feature>
<evidence type="ECO:0000313" key="3">
    <source>
        <dbReference type="EMBL" id="MFD2743768.1"/>
    </source>
</evidence>
<name>A0ABW5UEE4_9SPHI</name>
<comment type="caution">
    <text evidence="3">The sequence shown here is derived from an EMBL/GenBank/DDBJ whole genome shotgun (WGS) entry which is preliminary data.</text>
</comment>
<keyword evidence="4" id="KW-1185">Reference proteome</keyword>
<keyword evidence="2" id="KW-0732">Signal</keyword>
<organism evidence="3 4">
    <name type="scientific">Sphingobacterium populi</name>
    <dbReference type="NCBI Taxonomy" id="1812824"/>
    <lineage>
        <taxon>Bacteria</taxon>
        <taxon>Pseudomonadati</taxon>
        <taxon>Bacteroidota</taxon>
        <taxon>Sphingobacteriia</taxon>
        <taxon>Sphingobacteriales</taxon>
        <taxon>Sphingobacteriaceae</taxon>
        <taxon>Sphingobacterium</taxon>
    </lineage>
</organism>
<dbReference type="Proteomes" id="UP001597418">
    <property type="component" value="Unassembled WGS sequence"/>
</dbReference>
<dbReference type="EMBL" id="JBHUMB010000013">
    <property type="protein sequence ID" value="MFD2743768.1"/>
    <property type="molecule type" value="Genomic_DNA"/>
</dbReference>
<dbReference type="RefSeq" id="WP_066756904.1">
    <property type="nucleotide sequence ID" value="NZ_JBHUMB010000013.1"/>
</dbReference>
<evidence type="ECO:0000256" key="1">
    <source>
        <dbReference type="SAM" id="MobiDB-lite"/>
    </source>
</evidence>
<sequence length="67" mass="7267">MKKSYLVAIAASGMLGIMSCANPEAQREDNMHNSPNEVNPMPMTDTTARDTLSEDSLNPMLDTPTNP</sequence>
<feature type="region of interest" description="Disordered" evidence="1">
    <location>
        <begin position="25"/>
        <end position="67"/>
    </location>
</feature>
<evidence type="ECO:0000256" key="2">
    <source>
        <dbReference type="SAM" id="SignalP"/>
    </source>
</evidence>
<proteinExistence type="predicted"/>
<gene>
    <name evidence="3" type="ORF">ACFSQ6_10195</name>
</gene>